<name>A0A401J9E3_SPHXE</name>
<dbReference type="Proteomes" id="UP000290975">
    <property type="component" value="Unassembled WGS sequence"/>
</dbReference>
<evidence type="ECO:0000259" key="2">
    <source>
        <dbReference type="Pfam" id="PF13005"/>
    </source>
</evidence>
<keyword evidence="1" id="KW-0175">Coiled coil</keyword>
<protein>
    <submittedName>
        <fullName evidence="4">Transposase</fullName>
    </submittedName>
</protein>
<dbReference type="PANTHER" id="PTHR33678:SF1">
    <property type="entry name" value="BLL1576 PROTEIN"/>
    <property type="match status" value="1"/>
</dbReference>
<dbReference type="Pfam" id="PF13005">
    <property type="entry name" value="zf-IS66"/>
    <property type="match status" value="1"/>
</dbReference>
<comment type="caution">
    <text evidence="4">The sequence shown here is derived from an EMBL/GenBank/DDBJ whole genome shotgun (WGS) entry which is preliminary data.</text>
</comment>
<gene>
    <name evidence="4" type="ORF">MBESOW_P4479</name>
</gene>
<proteinExistence type="predicted"/>
<feature type="domain" description="Transposase IS66 zinc-finger binding" evidence="2">
    <location>
        <begin position="132"/>
        <end position="174"/>
    </location>
</feature>
<dbReference type="InterPro" id="IPR052344">
    <property type="entry name" value="Transposase-related"/>
</dbReference>
<dbReference type="AlphaFoldDB" id="A0A401J9E3"/>
<feature type="domain" description="Transposase TnpC homeodomain" evidence="3">
    <location>
        <begin position="54"/>
        <end position="121"/>
    </location>
</feature>
<dbReference type="EMBL" id="BBQY01000084">
    <property type="protein sequence ID" value="GBH33178.1"/>
    <property type="molecule type" value="Genomic_DNA"/>
</dbReference>
<accession>A0A401J9E3</accession>
<evidence type="ECO:0000313" key="5">
    <source>
        <dbReference type="Proteomes" id="UP000290975"/>
    </source>
</evidence>
<organism evidence="4 5">
    <name type="scientific">Sphingobium xenophagum</name>
    <dbReference type="NCBI Taxonomy" id="121428"/>
    <lineage>
        <taxon>Bacteria</taxon>
        <taxon>Pseudomonadati</taxon>
        <taxon>Pseudomonadota</taxon>
        <taxon>Alphaproteobacteria</taxon>
        <taxon>Sphingomonadales</taxon>
        <taxon>Sphingomonadaceae</taxon>
        <taxon>Sphingobium</taxon>
    </lineage>
</organism>
<dbReference type="Pfam" id="PF13007">
    <property type="entry name" value="LZ_Tnp_IS66"/>
    <property type="match status" value="1"/>
</dbReference>
<dbReference type="InterPro" id="IPR024463">
    <property type="entry name" value="Transposase_TnpC_homeodom"/>
</dbReference>
<sequence length="251" mass="27505">MLLLALRSPICYIVAVSDVGLPIPDKDARIAELEAALAAAHADISARDILIDTLRVQIARLKRMQFGKSSEKLDTQIAQLELALEELEGEAIVAAARRAHPIAVDRPSPVRALPAHLPREEQRIEPEQGNGTCPDCGGALRPLGQDSDEMLDAVPVQWRVVRTIRPKYSCRSCEKIVQAPAPVKAIARARRPSARWPMSSSPSSTIIFRCTARLRSWLRRALRSSVRRWQAGSGKHPCCSTRSSVVSAKSG</sequence>
<evidence type="ECO:0000256" key="1">
    <source>
        <dbReference type="SAM" id="Coils"/>
    </source>
</evidence>
<feature type="coiled-coil region" evidence="1">
    <location>
        <begin position="70"/>
        <end position="97"/>
    </location>
</feature>
<evidence type="ECO:0000313" key="4">
    <source>
        <dbReference type="EMBL" id="GBH33178.1"/>
    </source>
</evidence>
<evidence type="ECO:0000259" key="3">
    <source>
        <dbReference type="Pfam" id="PF13007"/>
    </source>
</evidence>
<keyword evidence="5" id="KW-1185">Reference proteome</keyword>
<dbReference type="InterPro" id="IPR024474">
    <property type="entry name" value="Znf_dom_IS66"/>
</dbReference>
<dbReference type="PANTHER" id="PTHR33678">
    <property type="entry name" value="BLL1576 PROTEIN"/>
    <property type="match status" value="1"/>
</dbReference>
<reference evidence="4 5" key="1">
    <citation type="submission" date="2014-12" db="EMBL/GenBank/DDBJ databases">
        <title>Whole genome sequencing of Sphingobium xenophagum OW59.</title>
        <authorList>
            <person name="Ohta Y."/>
            <person name="Nishi S."/>
            <person name="Hatada Y."/>
        </authorList>
    </citation>
    <scope>NUCLEOTIDE SEQUENCE [LARGE SCALE GENOMIC DNA]</scope>
    <source>
        <strain evidence="4 5">OW59</strain>
    </source>
</reference>